<accession>A0ACB8AYA9</accession>
<evidence type="ECO:0000313" key="2">
    <source>
        <dbReference type="Proteomes" id="UP000790709"/>
    </source>
</evidence>
<dbReference type="Proteomes" id="UP000790709">
    <property type="component" value="Unassembled WGS sequence"/>
</dbReference>
<gene>
    <name evidence="1" type="ORF">BV22DRAFT_1134739</name>
</gene>
<reference evidence="1" key="1">
    <citation type="journal article" date="2021" name="New Phytol.">
        <title>Evolutionary innovations through gain and loss of genes in the ectomycorrhizal Boletales.</title>
        <authorList>
            <person name="Wu G."/>
            <person name="Miyauchi S."/>
            <person name="Morin E."/>
            <person name="Kuo A."/>
            <person name="Drula E."/>
            <person name="Varga T."/>
            <person name="Kohler A."/>
            <person name="Feng B."/>
            <person name="Cao Y."/>
            <person name="Lipzen A."/>
            <person name="Daum C."/>
            <person name="Hundley H."/>
            <person name="Pangilinan J."/>
            <person name="Johnson J."/>
            <person name="Barry K."/>
            <person name="LaButti K."/>
            <person name="Ng V."/>
            <person name="Ahrendt S."/>
            <person name="Min B."/>
            <person name="Choi I.G."/>
            <person name="Park H."/>
            <person name="Plett J.M."/>
            <person name="Magnuson J."/>
            <person name="Spatafora J.W."/>
            <person name="Nagy L.G."/>
            <person name="Henrissat B."/>
            <person name="Grigoriev I.V."/>
            <person name="Yang Z.L."/>
            <person name="Xu J."/>
            <person name="Martin F.M."/>
        </authorList>
    </citation>
    <scope>NUCLEOTIDE SEQUENCE</scope>
    <source>
        <strain evidence="1">KUC20120723A-06</strain>
    </source>
</reference>
<comment type="caution">
    <text evidence="1">The sequence shown here is derived from an EMBL/GenBank/DDBJ whole genome shotgun (WGS) entry which is preliminary data.</text>
</comment>
<protein>
    <submittedName>
        <fullName evidence="1">MBOAT-domain-containing protein</fullName>
    </submittedName>
</protein>
<organism evidence="1 2">
    <name type="scientific">Leucogyrophana mollusca</name>
    <dbReference type="NCBI Taxonomy" id="85980"/>
    <lineage>
        <taxon>Eukaryota</taxon>
        <taxon>Fungi</taxon>
        <taxon>Dikarya</taxon>
        <taxon>Basidiomycota</taxon>
        <taxon>Agaricomycotina</taxon>
        <taxon>Agaricomycetes</taxon>
        <taxon>Agaricomycetidae</taxon>
        <taxon>Boletales</taxon>
        <taxon>Boletales incertae sedis</taxon>
        <taxon>Leucogyrophana</taxon>
    </lineage>
</organism>
<dbReference type="EMBL" id="MU266823">
    <property type="protein sequence ID" value="KAH7918239.1"/>
    <property type="molecule type" value="Genomic_DNA"/>
</dbReference>
<name>A0ACB8AYA9_9AGAM</name>
<evidence type="ECO:0000313" key="1">
    <source>
        <dbReference type="EMBL" id="KAH7918239.1"/>
    </source>
</evidence>
<proteinExistence type="predicted"/>
<sequence length="571" mass="66095">MPTDLRSNRHSFELDSVHETKARGLTALTVDIPSSHQYHRPDKPQLPRWRTPEFICYYVVAAVVLPIMAWVPIRLSSSSHINYPFYDHRLSPGWLFGREVDNSDSQYRAFRNNIPALTLVAGVFLALKSIYTHLVSRSISYLPAHRLHLIPFLITFSFFFLLGLHGTSAFKIIFILTVNYYIGKSCQGSRAGPLLTWLFNGVILFANEMGEGYRFAMLHPSLGILDTFEGVYPRWHISFNITMLRLVSFNMDYFWACSYANSANGETPLTEKQRANTPHSSEYYSYKNYLAYVLYPPLYIAGPIITFNNFMWQLRRPTDIPTRLILGYAVRFLACLLTMEFILHYMYVVAIKDAKAWLGDTPMEISMIGFWNLLIVWLKLLLPWRFFRLWALGSGIDPPENMVRCMVNNYSAFGFWRSWHRSYNLWIIRYIYIPLGGTKNVAVTTVLVFSFVALWHDLSFRLLAWGWLISLFILPELLASYLLPQSTYGEKPWYRHACAVGAILNILMMISANLVGFVIGTNGMLYMVNQIVGSWEGLRFLIGACACIFVGVQLMFEYREEEMRRGIYRRC</sequence>
<keyword evidence="2" id="KW-1185">Reference proteome</keyword>